<organism evidence="2 3">
    <name type="scientific">Paracholeplasma vituli</name>
    <dbReference type="NCBI Taxonomy" id="69473"/>
    <lineage>
        <taxon>Bacteria</taxon>
        <taxon>Bacillati</taxon>
        <taxon>Mycoplasmatota</taxon>
        <taxon>Mollicutes</taxon>
        <taxon>Acholeplasmatales</taxon>
        <taxon>Acholeplasmataceae</taxon>
        <taxon>Paracholeplasma</taxon>
    </lineage>
</organism>
<dbReference type="EMBL" id="JAOEGN010000013">
    <property type="protein sequence ID" value="MCU0105391.1"/>
    <property type="molecule type" value="Genomic_DNA"/>
</dbReference>
<dbReference type="Pfam" id="PF08242">
    <property type="entry name" value="Methyltransf_12"/>
    <property type="match status" value="1"/>
</dbReference>
<dbReference type="Proteomes" id="UP001209076">
    <property type="component" value="Unassembled WGS sequence"/>
</dbReference>
<dbReference type="InterPro" id="IPR029063">
    <property type="entry name" value="SAM-dependent_MTases_sf"/>
</dbReference>
<gene>
    <name evidence="2" type="ORF">N7603_06950</name>
</gene>
<protein>
    <submittedName>
        <fullName evidence="2">Class I SAM-dependent methyltransferase</fullName>
    </submittedName>
</protein>
<accession>A0ABT2PY41</accession>
<dbReference type="CDD" id="cd02440">
    <property type="entry name" value="AdoMet_MTases"/>
    <property type="match status" value="1"/>
</dbReference>
<keyword evidence="2" id="KW-0808">Transferase</keyword>
<reference evidence="3" key="1">
    <citation type="submission" date="2023-07" db="EMBL/GenBank/DDBJ databases">
        <title>Novel Mycoplasma species identified in domestic and wild animals.</title>
        <authorList>
            <person name="Volokhov D.V."/>
            <person name="Furtak V.A."/>
            <person name="Zagorodnyaya T.A."/>
        </authorList>
    </citation>
    <scope>NUCLEOTIDE SEQUENCE [LARGE SCALE GENOMIC DNA]</scope>
    <source>
        <strain evidence="3">92-19</strain>
    </source>
</reference>
<evidence type="ECO:0000313" key="3">
    <source>
        <dbReference type="Proteomes" id="UP001209076"/>
    </source>
</evidence>
<evidence type="ECO:0000259" key="1">
    <source>
        <dbReference type="Pfam" id="PF08242"/>
    </source>
</evidence>
<dbReference type="PANTHER" id="PTHR43861">
    <property type="entry name" value="TRANS-ACONITATE 2-METHYLTRANSFERASE-RELATED"/>
    <property type="match status" value="1"/>
</dbReference>
<dbReference type="SUPFAM" id="SSF53335">
    <property type="entry name" value="S-adenosyl-L-methionine-dependent methyltransferases"/>
    <property type="match status" value="1"/>
</dbReference>
<dbReference type="InterPro" id="IPR013217">
    <property type="entry name" value="Methyltransf_12"/>
</dbReference>
<feature type="domain" description="Methyltransferase type 12" evidence="1">
    <location>
        <begin position="34"/>
        <end position="123"/>
    </location>
</feature>
<proteinExistence type="predicted"/>
<name>A0ABT2PY41_9MOLU</name>
<sequence>MSFSDLYVRLIEDIDYIEIIDFITKQLKPSDVILDAGCGSGVILSPLIQKGFDVTGIDIDEEMLSYAQKALGHQGKLFIHDLREPLGLTFDVILMFNDVINYFKGAKTVLMNLKRALKPGGMLLFDFYKVDYLTEMDGYVESENNPVVYTWKTKTSHNKLIHQIETEQEDYQVIQYVYEPGYYIGILKSLGLKVTILEGPDERKLYIKATK</sequence>
<dbReference type="Gene3D" id="3.40.50.150">
    <property type="entry name" value="Vaccinia Virus protein VP39"/>
    <property type="match status" value="1"/>
</dbReference>
<keyword evidence="3" id="KW-1185">Reference proteome</keyword>
<dbReference type="GO" id="GO:0032259">
    <property type="term" value="P:methylation"/>
    <property type="evidence" value="ECO:0007669"/>
    <property type="project" value="UniProtKB-KW"/>
</dbReference>
<dbReference type="GO" id="GO:0008168">
    <property type="term" value="F:methyltransferase activity"/>
    <property type="evidence" value="ECO:0007669"/>
    <property type="project" value="UniProtKB-KW"/>
</dbReference>
<evidence type="ECO:0000313" key="2">
    <source>
        <dbReference type="EMBL" id="MCU0105391.1"/>
    </source>
</evidence>
<comment type="caution">
    <text evidence="2">The sequence shown here is derived from an EMBL/GenBank/DDBJ whole genome shotgun (WGS) entry which is preliminary data.</text>
</comment>
<keyword evidence="2" id="KW-0489">Methyltransferase</keyword>
<dbReference type="RefSeq" id="WP_262096699.1">
    <property type="nucleotide sequence ID" value="NZ_JAOEGN010000013.1"/>
</dbReference>